<feature type="binding site" evidence="3">
    <location>
        <begin position="260"/>
        <end position="261"/>
    </location>
    <ligand>
        <name>substrate</name>
    </ligand>
</feature>
<feature type="binding site" evidence="3">
    <location>
        <position position="209"/>
    </location>
    <ligand>
        <name>substrate</name>
    </ligand>
</feature>
<keyword evidence="5" id="KW-1185">Reference proteome</keyword>
<accession>A0A498CVZ4</accession>
<dbReference type="NCBIfam" id="TIGR00524">
    <property type="entry name" value="eIF-2B_rel"/>
    <property type="match status" value="1"/>
</dbReference>
<organism evidence="4 5">
    <name type="scientific">Anaerotruncus massiliensis</name>
    <name type="common">ex Liu et al. 2021</name>
    <dbReference type="NCBI Taxonomy" id="2321404"/>
    <lineage>
        <taxon>Bacteria</taxon>
        <taxon>Bacillati</taxon>
        <taxon>Bacillota</taxon>
        <taxon>Clostridia</taxon>
        <taxon>Eubacteriales</taxon>
        <taxon>Oscillospiraceae</taxon>
        <taxon>Anaerotruncus</taxon>
    </lineage>
</organism>
<dbReference type="EMBL" id="RCHT01000006">
    <property type="protein sequence ID" value="RLL12406.1"/>
    <property type="molecule type" value="Genomic_DNA"/>
</dbReference>
<dbReference type="GO" id="GO:0046523">
    <property type="term" value="F:S-methyl-5-thioribose-1-phosphate isomerase activity"/>
    <property type="evidence" value="ECO:0007669"/>
    <property type="project" value="UniProtKB-UniRule"/>
</dbReference>
<dbReference type="SUPFAM" id="SSF100950">
    <property type="entry name" value="NagB/RpiA/CoA transferase-like"/>
    <property type="match status" value="1"/>
</dbReference>
<dbReference type="EC" id="5.3.1.23" evidence="3"/>
<evidence type="ECO:0000313" key="5">
    <source>
        <dbReference type="Proteomes" id="UP000276301"/>
    </source>
</evidence>
<comment type="caution">
    <text evidence="4">The sequence shown here is derived from an EMBL/GenBank/DDBJ whole genome shotgun (WGS) entry which is preliminary data.</text>
</comment>
<feature type="active site" description="Proton donor" evidence="3">
    <location>
        <position position="250"/>
    </location>
</feature>
<dbReference type="InterPro" id="IPR037171">
    <property type="entry name" value="NagB/RpiA_transferase-like"/>
</dbReference>
<name>A0A498CVZ4_9FIRM</name>
<evidence type="ECO:0000313" key="4">
    <source>
        <dbReference type="EMBL" id="RLL12406.1"/>
    </source>
</evidence>
<dbReference type="InterPro" id="IPR027363">
    <property type="entry name" value="M1Pi_N"/>
</dbReference>
<dbReference type="Gene3D" id="3.40.50.10470">
    <property type="entry name" value="Translation initiation factor eif-2b, domain 2"/>
    <property type="match status" value="1"/>
</dbReference>
<dbReference type="UniPathway" id="UPA00904">
    <property type="reaction ID" value="UER00874"/>
</dbReference>
<dbReference type="InterPro" id="IPR011559">
    <property type="entry name" value="Initiation_fac_2B_a/b/d"/>
</dbReference>
<dbReference type="InterPro" id="IPR005251">
    <property type="entry name" value="IF-M1Pi"/>
</dbReference>
<evidence type="ECO:0000256" key="3">
    <source>
        <dbReference type="HAMAP-Rule" id="MF_01678"/>
    </source>
</evidence>
<dbReference type="FunFam" id="3.40.50.10470:FF:000006">
    <property type="entry name" value="Methylthioribose-1-phosphate isomerase"/>
    <property type="match status" value="1"/>
</dbReference>
<comment type="similarity">
    <text evidence="3">Belongs to the EIF-2B alpha/beta/delta subunits family. MtnA subfamily.</text>
</comment>
<comment type="pathway">
    <text evidence="3">Amino-acid biosynthesis; L-methionine biosynthesis via salvage pathway; L-methionine from S-methyl-5-thio-alpha-D-ribose 1-phosphate: step 1/6.</text>
</comment>
<dbReference type="Pfam" id="PF01008">
    <property type="entry name" value="IF-2B"/>
    <property type="match status" value="1"/>
</dbReference>
<sequence>MKGRCAMDRPVQSIDNVRLTDAEDAVVILDQSLLPGRTEYRVLSDAESLREAIFSLRVRGAPAIGICAGYGMYLLARRIKTESVPEFLAKLRACKDYLDAARPTAVNLSWATARMVRRAGENAGRPVPEIVRLLGEECRRIQAEDAEMCRAISEHGLTLLRDGDGVLTHCNAGPLATSRYGTALGPLLLGTERGMRFRVFADETRPLLQGARLTTYELSRAGVDVTLICDNMASIVMKNGWVNACFVGCDRVAANGDTANKIGTSGVAILARHYGIPFYVLGPTSTIDRSCKTGAEIEIELRDPEEIRSKFYREPMAPEGVRCYNPAFDVTDHSLITGIVTERGVCRPPYTESLAALFSGGDDHKEGSYEHPVL</sequence>
<feature type="site" description="Transition state stabilizer" evidence="3">
    <location>
        <position position="170"/>
    </location>
</feature>
<evidence type="ECO:0000256" key="2">
    <source>
        <dbReference type="ARBA" id="ARBA00052401"/>
    </source>
</evidence>
<dbReference type="HAMAP" id="MF_01678">
    <property type="entry name" value="Salvage_MtnA"/>
    <property type="match status" value="1"/>
</dbReference>
<dbReference type="PANTHER" id="PTHR43475:SF1">
    <property type="entry name" value="METHYLTHIORIBOSE-1-PHOSPHATE ISOMERASE"/>
    <property type="match status" value="1"/>
</dbReference>
<dbReference type="NCBIfam" id="TIGR00512">
    <property type="entry name" value="salvage_mtnA"/>
    <property type="match status" value="1"/>
</dbReference>
<keyword evidence="3" id="KW-0486">Methionine biosynthesis</keyword>
<dbReference type="GO" id="GO:0019509">
    <property type="term" value="P:L-methionine salvage from methylthioadenosine"/>
    <property type="evidence" value="ECO:0007669"/>
    <property type="project" value="UniProtKB-UniRule"/>
</dbReference>
<dbReference type="InterPro" id="IPR000649">
    <property type="entry name" value="IF-2B-related"/>
</dbReference>
<protein>
    <recommendedName>
        <fullName evidence="3">Methylthioribose-1-phosphate isomerase</fullName>
        <shortName evidence="3">M1Pi</shortName>
        <shortName evidence="3">MTR-1-P isomerase</shortName>
        <ecNumber evidence="3">5.3.1.23</ecNumber>
    </recommendedName>
    <alternativeName>
        <fullName evidence="3">S-methyl-5-thioribose-1-phosphate isomerase</fullName>
    </alternativeName>
</protein>
<gene>
    <name evidence="3 4" type="primary">mtnA</name>
    <name evidence="4" type="ORF">D4A47_05375</name>
</gene>
<dbReference type="Proteomes" id="UP000276301">
    <property type="component" value="Unassembled WGS sequence"/>
</dbReference>
<dbReference type="AlphaFoldDB" id="A0A498CVZ4"/>
<feature type="binding site" evidence="3">
    <location>
        <position position="102"/>
    </location>
    <ligand>
        <name>substrate</name>
    </ligand>
</feature>
<dbReference type="InterPro" id="IPR042529">
    <property type="entry name" value="IF_2B-like_C"/>
</dbReference>
<dbReference type="FunFam" id="1.20.120.420:FF:000003">
    <property type="entry name" value="Methylthioribose-1-phosphate isomerase"/>
    <property type="match status" value="1"/>
</dbReference>
<comment type="catalytic activity">
    <reaction evidence="2 3">
        <text>5-(methylsulfanyl)-alpha-D-ribose 1-phosphate = 5-(methylsulfanyl)-D-ribulose 1-phosphate</text>
        <dbReference type="Rhea" id="RHEA:19989"/>
        <dbReference type="ChEBI" id="CHEBI:58533"/>
        <dbReference type="ChEBI" id="CHEBI:58548"/>
        <dbReference type="EC" id="5.3.1.23"/>
    </reaction>
</comment>
<evidence type="ECO:0000256" key="1">
    <source>
        <dbReference type="ARBA" id="ARBA00023235"/>
    </source>
</evidence>
<keyword evidence="3" id="KW-0028">Amino-acid biosynthesis</keyword>
<keyword evidence="1 3" id="KW-0413">Isomerase</keyword>
<proteinExistence type="inferred from homology"/>
<feature type="binding site" evidence="3">
    <location>
        <begin position="59"/>
        <end position="61"/>
    </location>
    <ligand>
        <name>substrate</name>
    </ligand>
</feature>
<dbReference type="PANTHER" id="PTHR43475">
    <property type="entry name" value="METHYLTHIORIBOSE-1-PHOSPHATE ISOMERASE"/>
    <property type="match status" value="1"/>
</dbReference>
<dbReference type="NCBIfam" id="NF004326">
    <property type="entry name" value="PRK05720.1"/>
    <property type="match status" value="1"/>
</dbReference>
<comment type="function">
    <text evidence="3">Catalyzes the interconversion of methylthioribose-1-phosphate (MTR-1-P) into methylthioribulose-1-phosphate (MTRu-1-P).</text>
</comment>
<dbReference type="Gene3D" id="1.20.120.420">
    <property type="entry name" value="translation initiation factor eif-2b, domain 1"/>
    <property type="match status" value="1"/>
</dbReference>
<reference evidence="4 5" key="1">
    <citation type="submission" date="2018-10" db="EMBL/GenBank/DDBJ databases">
        <title>Anaerotruncus faecis sp. nov., isolated from human feces.</title>
        <authorList>
            <person name="Wang Y.-J."/>
        </authorList>
    </citation>
    <scope>NUCLEOTIDE SEQUENCE [LARGE SCALE GENOMIC DNA]</scope>
    <source>
        <strain evidence="4 5">22A2-44</strain>
    </source>
</reference>